<name>A0A6B8W5U9_9CORY</name>
<evidence type="ECO:0000256" key="5">
    <source>
        <dbReference type="SAM" id="SignalP"/>
    </source>
</evidence>
<evidence type="ECO:0000256" key="2">
    <source>
        <dbReference type="ARBA" id="ARBA00005695"/>
    </source>
</evidence>
<dbReference type="CDD" id="cd08494">
    <property type="entry name" value="PBP2_NikA_DppA_OppA_like_6"/>
    <property type="match status" value="1"/>
</dbReference>
<dbReference type="Proteomes" id="UP000424462">
    <property type="component" value="Chromosome"/>
</dbReference>
<dbReference type="EMBL" id="CP046455">
    <property type="protein sequence ID" value="QGU07961.1"/>
    <property type="molecule type" value="Genomic_DNA"/>
</dbReference>
<dbReference type="InterPro" id="IPR039424">
    <property type="entry name" value="SBP_5"/>
</dbReference>
<dbReference type="GO" id="GO:0030313">
    <property type="term" value="C:cell envelope"/>
    <property type="evidence" value="ECO:0007669"/>
    <property type="project" value="UniProtKB-SubCell"/>
</dbReference>
<gene>
    <name evidence="7" type="primary">hbpA</name>
    <name evidence="7" type="ORF">COCCU_10210</name>
</gene>
<feature type="domain" description="Solute-binding protein family 5" evidence="6">
    <location>
        <begin position="83"/>
        <end position="412"/>
    </location>
</feature>
<evidence type="ECO:0000256" key="1">
    <source>
        <dbReference type="ARBA" id="ARBA00004196"/>
    </source>
</evidence>
<dbReference type="SUPFAM" id="SSF53850">
    <property type="entry name" value="Periplasmic binding protein-like II"/>
    <property type="match status" value="1"/>
</dbReference>
<comment type="similarity">
    <text evidence="2">Belongs to the bacterial solute-binding protein 5 family.</text>
</comment>
<feature type="signal peptide" evidence="5">
    <location>
        <begin position="1"/>
        <end position="25"/>
    </location>
</feature>
<evidence type="ECO:0000256" key="4">
    <source>
        <dbReference type="ARBA" id="ARBA00022729"/>
    </source>
</evidence>
<dbReference type="InterPro" id="IPR000914">
    <property type="entry name" value="SBP_5_dom"/>
</dbReference>
<keyword evidence="3" id="KW-0813">Transport</keyword>
<dbReference type="PROSITE" id="PS51257">
    <property type="entry name" value="PROKAR_LIPOPROTEIN"/>
    <property type="match status" value="1"/>
</dbReference>
<evidence type="ECO:0000259" key="6">
    <source>
        <dbReference type="Pfam" id="PF00496"/>
    </source>
</evidence>
<evidence type="ECO:0000313" key="8">
    <source>
        <dbReference type="Proteomes" id="UP000424462"/>
    </source>
</evidence>
<dbReference type="PANTHER" id="PTHR30290:SF10">
    <property type="entry name" value="PERIPLASMIC OLIGOPEPTIDE-BINDING PROTEIN-RELATED"/>
    <property type="match status" value="1"/>
</dbReference>
<feature type="chain" id="PRO_5038447623" evidence="5">
    <location>
        <begin position="26"/>
        <end position="507"/>
    </location>
</feature>
<evidence type="ECO:0000256" key="3">
    <source>
        <dbReference type="ARBA" id="ARBA00022448"/>
    </source>
</evidence>
<keyword evidence="4 5" id="KW-0732">Signal</keyword>
<dbReference type="GO" id="GO:1904680">
    <property type="term" value="F:peptide transmembrane transporter activity"/>
    <property type="evidence" value="ECO:0007669"/>
    <property type="project" value="TreeGrafter"/>
</dbReference>
<dbReference type="Gene3D" id="3.40.190.10">
    <property type="entry name" value="Periplasmic binding protein-like II"/>
    <property type="match status" value="1"/>
</dbReference>
<comment type="subcellular location">
    <subcellularLocation>
        <location evidence="1">Cell envelope</location>
    </subcellularLocation>
</comment>
<keyword evidence="8" id="KW-1185">Reference proteome</keyword>
<organism evidence="7 8">
    <name type="scientific">Corynebacterium occultum</name>
    <dbReference type="NCBI Taxonomy" id="2675219"/>
    <lineage>
        <taxon>Bacteria</taxon>
        <taxon>Bacillati</taxon>
        <taxon>Actinomycetota</taxon>
        <taxon>Actinomycetes</taxon>
        <taxon>Mycobacteriales</taxon>
        <taxon>Corynebacteriaceae</taxon>
        <taxon>Corynebacterium</taxon>
    </lineage>
</organism>
<reference evidence="7 8" key="1">
    <citation type="submission" date="2019-11" db="EMBL/GenBank/DDBJ databases">
        <title>Complete genome sequence of Corynebacterium kalinowskii 1959, a novel Corynebacterium species isolated from soil of a small paddock in Vilsendorf, Germany.</title>
        <authorList>
            <person name="Schaffert L."/>
            <person name="Ruwe M."/>
            <person name="Milse J."/>
            <person name="Hanuschka K."/>
            <person name="Ortseifen V."/>
            <person name="Droste J."/>
            <person name="Brandt D."/>
            <person name="Schlueter L."/>
            <person name="Kutter Y."/>
            <person name="Vinke S."/>
            <person name="Viehoefer P."/>
            <person name="Jacob L."/>
            <person name="Luebke N.-C."/>
            <person name="Schulte-Berndt E."/>
            <person name="Hain C."/>
            <person name="Linder M."/>
            <person name="Schmidt P."/>
            <person name="Wollenschlaeger L."/>
            <person name="Luttermann T."/>
            <person name="Thieme E."/>
            <person name="Hassa J."/>
            <person name="Haak M."/>
            <person name="Wittchen M."/>
            <person name="Mentz A."/>
            <person name="Persicke M."/>
            <person name="Busche T."/>
            <person name="Ruckert C."/>
        </authorList>
    </citation>
    <scope>NUCLEOTIDE SEQUENCE [LARGE SCALE GENOMIC DNA]</scope>
    <source>
        <strain evidence="7 8">2039</strain>
    </source>
</reference>
<proteinExistence type="inferred from homology"/>
<accession>A0A6B8W5U9</accession>
<dbReference type="GO" id="GO:0015833">
    <property type="term" value="P:peptide transport"/>
    <property type="evidence" value="ECO:0007669"/>
    <property type="project" value="TreeGrafter"/>
</dbReference>
<dbReference type="AlphaFoldDB" id="A0A6B8W5U9"/>
<dbReference type="KEGG" id="cok:COCCU_10210"/>
<evidence type="ECO:0000313" key="7">
    <source>
        <dbReference type="EMBL" id="QGU07961.1"/>
    </source>
</evidence>
<dbReference type="Gene3D" id="3.10.105.10">
    <property type="entry name" value="Dipeptide-binding Protein, Domain 3"/>
    <property type="match status" value="1"/>
</dbReference>
<dbReference type="PANTHER" id="PTHR30290">
    <property type="entry name" value="PERIPLASMIC BINDING COMPONENT OF ABC TRANSPORTER"/>
    <property type="match status" value="1"/>
</dbReference>
<sequence precursor="true">MSRTVRRWGGRVVAVLSAITLTACNAGSTATSIGRISGPETIVVGTTAAPASLDFTTTGGAAIPQALMSNVYEGLVHIDADGEIIPQLATSWEVSADGREYTFQLREEVTFSNGDPFNADSAKFSIDHVQSGWSNGLAAQMDVVADTEVLDEFTLQVTLSEPSNNWLWSMGTLIGAMMTPSGIDTLATDPIGTGPYTVVQWAVAESITFQANPDYWGDPPASDTAAIRYFADATATTNALQSGDVDLVWAMPAPELLDNLPEQYRVEVGTTNGELLLSMNNNVAPFDDPRVRQAVMYGVDRQAIIDLVYEGYGTDTGGAPVPPTDPWFEGTDFYPFDPERARQLLAEAGIDESNNQVTISVPTLPYAEATAEVLYSQLRDIGFEVRLKSTEFPAVWLAEVMGDQNYQMSLIAHVEARDIPVLFGNPDYYLGFDSAEVREELALAASGPLSDQEAHMHAAVAGIMAQAGAGTLLNVPNIVLSSPGISGVQADVVTDALPLAGISKAED</sequence>
<dbReference type="RefSeq" id="WP_156231393.1">
    <property type="nucleotide sequence ID" value="NZ_CP046455.1"/>
</dbReference>
<dbReference type="Pfam" id="PF00496">
    <property type="entry name" value="SBP_bac_5"/>
    <property type="match status" value="1"/>
</dbReference>
<protein>
    <submittedName>
        <fullName evidence="7">Heme-binding protein A</fullName>
    </submittedName>
</protein>